<dbReference type="AlphaFoldDB" id="A0A366XQR0"/>
<gene>
    <name evidence="1" type="ORF">DS031_17875</name>
</gene>
<dbReference type="PANTHER" id="PTHR13617">
    <property type="entry name" value="PROTEIN ABHD18"/>
    <property type="match status" value="1"/>
</dbReference>
<dbReference type="Pfam" id="PF09752">
    <property type="entry name" value="ABHD18"/>
    <property type="match status" value="1"/>
</dbReference>
<dbReference type="RefSeq" id="WP_113807421.1">
    <property type="nucleotide sequence ID" value="NZ_QOCW01000023.1"/>
</dbReference>
<dbReference type="InterPro" id="IPR029058">
    <property type="entry name" value="AB_hydrolase_fold"/>
</dbReference>
<dbReference type="PANTHER" id="PTHR13617:SF14">
    <property type="entry name" value="PROTEIN ABHD18"/>
    <property type="match status" value="1"/>
</dbReference>
<comment type="caution">
    <text evidence="1">The sequence shown here is derived from an EMBL/GenBank/DDBJ whole genome shotgun (WGS) entry which is preliminary data.</text>
</comment>
<keyword evidence="2" id="KW-1185">Reference proteome</keyword>
<keyword evidence="1" id="KW-0378">Hydrolase</keyword>
<proteinExistence type="predicted"/>
<dbReference type="Gene3D" id="3.40.50.1820">
    <property type="entry name" value="alpha/beta hydrolase"/>
    <property type="match status" value="1"/>
</dbReference>
<protein>
    <submittedName>
        <fullName evidence="1">Alpha/beta hydrolase</fullName>
    </submittedName>
</protein>
<dbReference type="OrthoDB" id="1679217at2"/>
<reference evidence="1 2" key="1">
    <citation type="submission" date="2018-07" db="EMBL/GenBank/DDBJ databases">
        <title>Lottiidibacillus patelloidae gen. nov., sp. nov., isolated from the intestinal tract of a marine limpet and the reclassification of B. taeanensis BH030017T, B. algicola KMM 3737T and B. hwajinpoensis SW-72T as genus Lottiidibacillus.</title>
        <authorList>
            <person name="Liu R."/>
            <person name="Huang Z."/>
        </authorList>
    </citation>
    <scope>NUCLEOTIDE SEQUENCE [LARGE SCALE GENOMIC DNA]</scope>
    <source>
        <strain evidence="1 2">BH030017</strain>
    </source>
</reference>
<evidence type="ECO:0000313" key="2">
    <source>
        <dbReference type="Proteomes" id="UP000253314"/>
    </source>
</evidence>
<dbReference type="SUPFAM" id="SSF53474">
    <property type="entry name" value="alpha/beta-Hydrolases"/>
    <property type="match status" value="1"/>
</dbReference>
<evidence type="ECO:0000313" key="1">
    <source>
        <dbReference type="EMBL" id="RBW68267.1"/>
    </source>
</evidence>
<dbReference type="InterPro" id="IPR019149">
    <property type="entry name" value="ABHD18"/>
</dbReference>
<dbReference type="Proteomes" id="UP000253314">
    <property type="component" value="Unassembled WGS sequence"/>
</dbReference>
<sequence length="324" mass="37956">MIFSRIIDRYALNSLHKTRSKEFQYSSLPTSIPRMTDRETFYKVQPTDVSFKMHCLEKDYNVGTFEFQSLISSGNPSNDHVSGEVFLNKNEDAPNVIFVHGWRMETFDRIEKMFHNRIMNALGWNMYYFPLPYHFQRKPEKSLYSGEYMISANIHRTIQSTRQAVVDLRTLIQWIKNNKNGPVFIIGVSLGGFITNLTATLEPQIDALVSIFYSNRLSYSIWNTEPGKFIKEDLEHHGVSYNDLVKYWKITEPSQTIPKMKKDNILLISAEYDQYVDIEDADYLWESWGRPKRYVYKCGHAGIVLQRRKIATDTLLFLQNKIKG</sequence>
<name>A0A366XQR0_9BACI</name>
<dbReference type="GO" id="GO:0016787">
    <property type="term" value="F:hydrolase activity"/>
    <property type="evidence" value="ECO:0007669"/>
    <property type="project" value="UniProtKB-KW"/>
</dbReference>
<accession>A0A366XQR0</accession>
<organism evidence="1 2">
    <name type="scientific">Bacillus taeanensis</name>
    <dbReference type="NCBI Taxonomy" id="273032"/>
    <lineage>
        <taxon>Bacteria</taxon>
        <taxon>Bacillati</taxon>
        <taxon>Bacillota</taxon>
        <taxon>Bacilli</taxon>
        <taxon>Bacillales</taxon>
        <taxon>Bacillaceae</taxon>
        <taxon>Bacillus</taxon>
    </lineage>
</organism>
<dbReference type="EMBL" id="QOCW01000023">
    <property type="protein sequence ID" value="RBW68267.1"/>
    <property type="molecule type" value="Genomic_DNA"/>
</dbReference>